<evidence type="ECO:0000256" key="1">
    <source>
        <dbReference type="SAM" id="Coils"/>
    </source>
</evidence>
<dbReference type="OrthoDB" id="1920930at2759"/>
<dbReference type="RefSeq" id="XP_010243479.1">
    <property type="nucleotide sequence ID" value="XM_010245177.1"/>
</dbReference>
<feature type="coiled-coil region" evidence="1">
    <location>
        <begin position="1"/>
        <end position="28"/>
    </location>
</feature>
<keyword evidence="2" id="KW-1185">Reference proteome</keyword>
<keyword evidence="1" id="KW-0175">Coiled coil</keyword>
<proteinExistence type="predicted"/>
<evidence type="ECO:0000313" key="2">
    <source>
        <dbReference type="Proteomes" id="UP000189703"/>
    </source>
</evidence>
<dbReference type="GeneID" id="104587529"/>
<dbReference type="Proteomes" id="UP000189703">
    <property type="component" value="Unplaced"/>
</dbReference>
<dbReference type="AlphaFoldDB" id="A0A1U7Z7C7"/>
<evidence type="ECO:0000313" key="3">
    <source>
        <dbReference type="RefSeq" id="XP_010243479.1"/>
    </source>
</evidence>
<dbReference type="Pfam" id="PF14223">
    <property type="entry name" value="Retrotran_gag_2"/>
    <property type="match status" value="1"/>
</dbReference>
<protein>
    <submittedName>
        <fullName evidence="3">Uncharacterized protein LOC104587529</fullName>
    </submittedName>
</protein>
<reference evidence="3" key="1">
    <citation type="submission" date="2025-08" db="UniProtKB">
        <authorList>
            <consortium name="RefSeq"/>
        </authorList>
    </citation>
    <scope>IDENTIFICATION</scope>
</reference>
<organism evidence="2 3">
    <name type="scientific">Nelumbo nucifera</name>
    <name type="common">Sacred lotus</name>
    <dbReference type="NCBI Taxonomy" id="4432"/>
    <lineage>
        <taxon>Eukaryota</taxon>
        <taxon>Viridiplantae</taxon>
        <taxon>Streptophyta</taxon>
        <taxon>Embryophyta</taxon>
        <taxon>Tracheophyta</taxon>
        <taxon>Spermatophyta</taxon>
        <taxon>Magnoliopsida</taxon>
        <taxon>Proteales</taxon>
        <taxon>Nelumbonaceae</taxon>
        <taxon>Nelumbo</taxon>
    </lineage>
</organism>
<sequence length="216" mass="25025">MRKERELRKALEAKITTTEKELVRTLKDALNAADKNPQASELLDDNKLKGLNYADWFRNLNLVLTFEKLDKVAKNLAPKHLGDRASEARKKEYQEWEEKNSLVRCFIIASLDNQIQRQFDKIKVSKDILDSLKAMHEEKNHSSCQKVLKLLTTTQMTETQQVHDHCLKMMGYINELEALGSQLDEDTKTNAILNSLLPTFNQFVMNYNMIKIKVSL</sequence>
<name>A0A1U7Z7C7_NELNU</name>
<dbReference type="PANTHER" id="PTHR35317">
    <property type="entry name" value="OS04G0629600 PROTEIN"/>
    <property type="match status" value="1"/>
</dbReference>
<gene>
    <name evidence="3" type="primary">LOC104587529</name>
</gene>
<dbReference type="KEGG" id="nnu:104587529"/>
<dbReference type="eggNOG" id="ENOG502S6A3">
    <property type="taxonomic scope" value="Eukaryota"/>
</dbReference>
<accession>A0A1U7Z7C7</accession>
<dbReference type="InParanoid" id="A0A1U7Z7C7"/>
<dbReference type="OMA" id="WIKVDEM"/>
<dbReference type="PANTHER" id="PTHR35317:SF8">
    <property type="entry name" value="CCHC-TYPE DOMAIN-CONTAINING PROTEIN"/>
    <property type="match status" value="1"/>
</dbReference>